<name>A0A5C5XFD6_9PLAN</name>
<dbReference type="Gene3D" id="1.20.1260.10">
    <property type="match status" value="1"/>
</dbReference>
<dbReference type="InterPro" id="IPR011971">
    <property type="entry name" value="CHP02284"/>
</dbReference>
<dbReference type="Proteomes" id="UP000316095">
    <property type="component" value="Unassembled WGS sequence"/>
</dbReference>
<dbReference type="InterPro" id="IPR009078">
    <property type="entry name" value="Ferritin-like_SF"/>
</dbReference>
<organism evidence="2 3">
    <name type="scientific">Rubinisphaera italica</name>
    <dbReference type="NCBI Taxonomy" id="2527969"/>
    <lineage>
        <taxon>Bacteria</taxon>
        <taxon>Pseudomonadati</taxon>
        <taxon>Planctomycetota</taxon>
        <taxon>Planctomycetia</taxon>
        <taxon>Planctomycetales</taxon>
        <taxon>Planctomycetaceae</taxon>
        <taxon>Rubinisphaera</taxon>
    </lineage>
</organism>
<dbReference type="InterPro" id="IPR016920">
    <property type="entry name" value="UCP029477"/>
</dbReference>
<dbReference type="AlphaFoldDB" id="A0A5C5XFD6"/>
<dbReference type="Pfam" id="PF09537">
    <property type="entry name" value="DUF2383"/>
    <property type="match status" value="1"/>
</dbReference>
<gene>
    <name evidence="2" type="ORF">Pan54_21050</name>
</gene>
<protein>
    <recommendedName>
        <fullName evidence="1">DUF2383 domain-containing protein</fullName>
    </recommendedName>
</protein>
<evidence type="ECO:0000313" key="3">
    <source>
        <dbReference type="Proteomes" id="UP000316095"/>
    </source>
</evidence>
<comment type="caution">
    <text evidence="2">The sequence shown here is derived from an EMBL/GenBank/DDBJ whole genome shotgun (WGS) entry which is preliminary data.</text>
</comment>
<dbReference type="SUPFAM" id="SSF47240">
    <property type="entry name" value="Ferritin-like"/>
    <property type="match status" value="1"/>
</dbReference>
<feature type="domain" description="DUF2383" evidence="1">
    <location>
        <begin position="15"/>
        <end position="124"/>
    </location>
</feature>
<keyword evidence="3" id="KW-1185">Reference proteome</keyword>
<evidence type="ECO:0000259" key="1">
    <source>
        <dbReference type="Pfam" id="PF09537"/>
    </source>
</evidence>
<dbReference type="PIRSF" id="PIRSF029477">
    <property type="entry name" value="UCP029477"/>
    <property type="match status" value="1"/>
</dbReference>
<proteinExistence type="predicted"/>
<sequence length="157" mass="17968">MQMTTETKLNLNQETIEKLQDLIRINIDSAKGFREAAEQLDENILGEKLIQLANERDRQARELQEYVSVNNEDPVDEGSYAAAVHRSWVKARSLFTGNDTYAIMAEAERGEDHIKAAYEDALKEEPGTAMNDILLRQYEEVKSIHDNVRDIRDSLKS</sequence>
<accession>A0A5C5XFD6</accession>
<evidence type="ECO:0000313" key="2">
    <source>
        <dbReference type="EMBL" id="TWT61369.1"/>
    </source>
</evidence>
<dbReference type="InterPro" id="IPR019052">
    <property type="entry name" value="DUF2383"/>
</dbReference>
<dbReference type="NCBIfam" id="TIGR02284">
    <property type="entry name" value="PA2169 family four-helix-bundle protein"/>
    <property type="match status" value="1"/>
</dbReference>
<dbReference type="InterPro" id="IPR012347">
    <property type="entry name" value="Ferritin-like"/>
</dbReference>
<reference evidence="2 3" key="1">
    <citation type="submission" date="2019-02" db="EMBL/GenBank/DDBJ databases">
        <title>Deep-cultivation of Planctomycetes and their phenomic and genomic characterization uncovers novel biology.</title>
        <authorList>
            <person name="Wiegand S."/>
            <person name="Jogler M."/>
            <person name="Boedeker C."/>
            <person name="Pinto D."/>
            <person name="Vollmers J."/>
            <person name="Rivas-Marin E."/>
            <person name="Kohn T."/>
            <person name="Peeters S.H."/>
            <person name="Heuer A."/>
            <person name="Rast P."/>
            <person name="Oberbeckmann S."/>
            <person name="Bunk B."/>
            <person name="Jeske O."/>
            <person name="Meyerdierks A."/>
            <person name="Storesund J.E."/>
            <person name="Kallscheuer N."/>
            <person name="Luecker S."/>
            <person name="Lage O.M."/>
            <person name="Pohl T."/>
            <person name="Merkel B.J."/>
            <person name="Hornburger P."/>
            <person name="Mueller R.-W."/>
            <person name="Bruemmer F."/>
            <person name="Labrenz M."/>
            <person name="Spormann A.M."/>
            <person name="Op Den Camp H."/>
            <person name="Overmann J."/>
            <person name="Amann R."/>
            <person name="Jetten M.S.M."/>
            <person name="Mascher T."/>
            <person name="Medema M.H."/>
            <person name="Devos D.P."/>
            <person name="Kaster A.-K."/>
            <person name="Ovreas L."/>
            <person name="Rohde M."/>
            <person name="Galperin M.Y."/>
            <person name="Jogler C."/>
        </authorList>
    </citation>
    <scope>NUCLEOTIDE SEQUENCE [LARGE SCALE GENOMIC DNA]</scope>
    <source>
        <strain evidence="2 3">Pan54</strain>
    </source>
</reference>
<dbReference type="EMBL" id="SJPG01000001">
    <property type="protein sequence ID" value="TWT61369.1"/>
    <property type="molecule type" value="Genomic_DNA"/>
</dbReference>